<comment type="caution">
    <text evidence="4">The sequence shown here is derived from an EMBL/GenBank/DDBJ whole genome shotgun (WGS) entry which is preliminary data.</text>
</comment>
<dbReference type="Proteomes" id="UP000183940">
    <property type="component" value="Unassembled WGS sequence"/>
</dbReference>
<gene>
    <name evidence="4" type="ORF">BI308_19200</name>
</gene>
<dbReference type="PANTHER" id="PTHR24198">
    <property type="entry name" value="ANKYRIN REPEAT AND PROTEIN KINASE DOMAIN-CONTAINING PROTEIN"/>
    <property type="match status" value="1"/>
</dbReference>
<dbReference type="PROSITE" id="PS50088">
    <property type="entry name" value="ANK_REPEAT"/>
    <property type="match status" value="1"/>
</dbReference>
<evidence type="ECO:0000256" key="3">
    <source>
        <dbReference type="PROSITE-ProRule" id="PRU00023"/>
    </source>
</evidence>
<dbReference type="PANTHER" id="PTHR24198:SF165">
    <property type="entry name" value="ANKYRIN REPEAT-CONTAINING PROTEIN-RELATED"/>
    <property type="match status" value="1"/>
</dbReference>
<reference evidence="4" key="1">
    <citation type="submission" date="2016-10" db="EMBL/GenBank/DDBJ databases">
        <title>CRISPR-Cas defence system in Roseofilum reptotaenium: evidence of a bacteriophage-cyanobacterium arms race in the coral black band disease.</title>
        <authorList>
            <person name="Buerger P."/>
            <person name="Wood-Charlson E.M."/>
            <person name="Weynberg K.D."/>
            <person name="Willis B."/>
            <person name="Van Oppen M.J."/>
        </authorList>
    </citation>
    <scope>NUCLEOTIDE SEQUENCE [LARGE SCALE GENOMIC DNA]</scope>
    <source>
        <strain evidence="4">AO1-A</strain>
    </source>
</reference>
<sequence length="223" mass="25250">MENFTTEQSQLYEAVKNRNLQRIQTIIEQECNLQKWAYEVYDDQFDGFLNTVQKAVHLRDKRIIGILLQAISNPKIRDEYIFMSLDVAAILGEVDIFQHLVNSLSSNFSKRDLSYVLNHAIWGGSEKIVSILIDLGIHINIIFEWGETPLMAASRKGDIDLVKLIVEAGANVNIINEESPFTGALGLAAINGHQDIYDYLCPLVSNEEEQEFAYNTISGIIKE</sequence>
<protein>
    <submittedName>
        <fullName evidence="4">Uncharacterized protein</fullName>
    </submittedName>
</protein>
<keyword evidence="5" id="KW-1185">Reference proteome</keyword>
<dbReference type="Gene3D" id="1.25.40.20">
    <property type="entry name" value="Ankyrin repeat-containing domain"/>
    <property type="match status" value="1"/>
</dbReference>
<dbReference type="AlphaFoldDB" id="A0A1L9QML1"/>
<dbReference type="InterPro" id="IPR036770">
    <property type="entry name" value="Ankyrin_rpt-contain_sf"/>
</dbReference>
<name>A0A1L9QML1_9CYAN</name>
<dbReference type="EMBL" id="MLAW01000041">
    <property type="protein sequence ID" value="OJJ22686.1"/>
    <property type="molecule type" value="Genomic_DNA"/>
</dbReference>
<dbReference type="PROSITE" id="PS50297">
    <property type="entry name" value="ANK_REP_REGION"/>
    <property type="match status" value="1"/>
</dbReference>
<keyword evidence="1" id="KW-0677">Repeat</keyword>
<dbReference type="STRING" id="1925591.BI308_19200"/>
<dbReference type="InterPro" id="IPR002110">
    <property type="entry name" value="Ankyrin_rpt"/>
</dbReference>
<keyword evidence="2 3" id="KW-0040">ANK repeat</keyword>
<dbReference type="SMART" id="SM00248">
    <property type="entry name" value="ANK"/>
    <property type="match status" value="4"/>
</dbReference>
<evidence type="ECO:0000256" key="2">
    <source>
        <dbReference type="ARBA" id="ARBA00023043"/>
    </source>
</evidence>
<evidence type="ECO:0000313" key="5">
    <source>
        <dbReference type="Proteomes" id="UP000183940"/>
    </source>
</evidence>
<dbReference type="SUPFAM" id="SSF48403">
    <property type="entry name" value="Ankyrin repeat"/>
    <property type="match status" value="1"/>
</dbReference>
<accession>A0A1L9QML1</accession>
<feature type="repeat" description="ANK" evidence="3">
    <location>
        <begin position="145"/>
        <end position="177"/>
    </location>
</feature>
<proteinExistence type="predicted"/>
<evidence type="ECO:0000256" key="1">
    <source>
        <dbReference type="ARBA" id="ARBA00022737"/>
    </source>
</evidence>
<evidence type="ECO:0000313" key="4">
    <source>
        <dbReference type="EMBL" id="OJJ22686.1"/>
    </source>
</evidence>
<organism evidence="4 5">
    <name type="scientific">Roseofilum reptotaenium AO1-A</name>
    <dbReference type="NCBI Taxonomy" id="1925591"/>
    <lineage>
        <taxon>Bacteria</taxon>
        <taxon>Bacillati</taxon>
        <taxon>Cyanobacteriota</taxon>
        <taxon>Cyanophyceae</taxon>
        <taxon>Desertifilales</taxon>
        <taxon>Desertifilaceae</taxon>
        <taxon>Roseofilum</taxon>
    </lineage>
</organism>
<dbReference type="Pfam" id="PF12796">
    <property type="entry name" value="Ank_2"/>
    <property type="match status" value="1"/>
</dbReference>